<dbReference type="PANTHER" id="PTHR12363">
    <property type="entry name" value="TRANSPORTIN 3 AND IMPORTIN 13"/>
    <property type="match status" value="1"/>
</dbReference>
<evidence type="ECO:0000256" key="2">
    <source>
        <dbReference type="ARBA" id="ARBA00007991"/>
    </source>
</evidence>
<dbReference type="EMBL" id="GG662620">
    <property type="protein sequence ID" value="EAR84878.1"/>
    <property type="molecule type" value="Genomic_DNA"/>
</dbReference>
<dbReference type="InterPro" id="IPR011989">
    <property type="entry name" value="ARM-like"/>
</dbReference>
<dbReference type="InterPro" id="IPR001494">
    <property type="entry name" value="Importin-beta_N"/>
</dbReference>
<dbReference type="PANTHER" id="PTHR12363:SF33">
    <property type="entry name" value="IMPORTIN-13"/>
    <property type="match status" value="1"/>
</dbReference>
<name>I7MCT1_TETTS</name>
<dbReference type="GO" id="GO:0005634">
    <property type="term" value="C:nucleus"/>
    <property type="evidence" value="ECO:0007669"/>
    <property type="project" value="UniProtKB-SubCell"/>
</dbReference>
<dbReference type="OMA" id="QFIVQWA"/>
<dbReference type="InterPro" id="IPR016024">
    <property type="entry name" value="ARM-type_fold"/>
</dbReference>
<evidence type="ECO:0000256" key="1">
    <source>
        <dbReference type="ARBA" id="ARBA00004123"/>
    </source>
</evidence>
<evidence type="ECO:0000313" key="7">
    <source>
        <dbReference type="EMBL" id="EAR84878.1"/>
    </source>
</evidence>
<dbReference type="STRING" id="312017.I7MCT1"/>
<dbReference type="KEGG" id="tet:TTHERM_00600700"/>
<gene>
    <name evidence="7" type="ORF">TTHERM_00600700</name>
</gene>
<keyword evidence="3" id="KW-0813">Transport</keyword>
<dbReference type="AlphaFoldDB" id="I7MCT1"/>
<sequence>MSQQNQQQTQAQVFTKDEFIRQYKMLSQSNNEYEKEAANQYILQFQTCSEVWMVAREMIVDPPSQQLQALGAQILCNKLKNHYSQLSSQQKLELRKFLFNVLQQYCSFGNQVISKVAKNQIVHSIAILGFTGIFQDWQTFVEDICAFMRLEGSDEYFICGIEILENVANQENMEKVVTDMKAFQRIRSLFQSQASQLSGIFNTLLGHQNQNVGLKTLDCIESWAGSQFKYQIFLDEPLVTNLIILLNSIDEEVFERVAKIMLEGIKHSNNADILETANVKQSLNLLKIEEVRSLKTLIDALAIRLNDFLTMDQVNPESKFCKYYVEITTEIAQKFSILILENSEHSIKLLQLMVICTQHPNRSISYTTFEFWVSFYRTLKTYVPNIQDPSSDWLIQPYLEVFKTVLEKSKLKKLSATLDGDAKKKQKKFQLLKKYSLFQDADDGSEFGADFSSSQYKLDDCCHNDSGDDDFSGHQPLSFDLDQIDSAFTKIRVQNYRIYARDIFNVVYNVLSQFRGQQGINSLLQILYTLINKEQFLAQNNFTDANEANKNYYISVEVCLFVVQTMAENMFPGPLEGNDENYTYFFDFIVNNNEFPAHQSTVSMAMQLFYNAQVELTKNPQLFDSTIKFILRYLLDDNLGLMSAQTFSGIIKGVGQNNYIETFRFVAQFFVQNINKIVRQDVMDEFIQGVFGFALSLKTEQHQLEAIQNLLQLIQQMLDNTKSSIENITEQKEKESLLLRAIGILQSLLSGFSTEAIGLDVKNSIATFVQQNFEFLTLAFDVLTMKTNAAPLISQFTSIFRYVTKIFNDQNNNLVFYDQYIIFLNTSIKISQRNPILFSETMSIFKQILDLTKNSSYHQNFLLWLEQYFNEYNQFYIKFMTQADPQQPAVLYPQIQLQHQVAPADKNKDPDLITNFYDIQFKVITQFTQYYLNHNSFRAVIELSFDVIKSISHYEMTRSIIIFYYEFIKHCSQFPQTQEYVLKILDTTIDILTNVNSNLIHNISNLFIKFVDINKDHCEQLREYIMKCFQQKEKYSQFNDNQKKILVDCIIKFSLENNNLNQLKSLLSDFYQVYKGIFSAKEMFMNYEMKLKGFNHNNQNNQASQNGAINHISPNFLNQLSNTLLLRNQPIKNASDLDDLFK</sequence>
<comment type="subcellular location">
    <subcellularLocation>
        <location evidence="1">Nucleus</location>
    </subcellularLocation>
</comment>
<evidence type="ECO:0000256" key="3">
    <source>
        <dbReference type="ARBA" id="ARBA00022448"/>
    </source>
</evidence>
<dbReference type="HOGENOM" id="CLU_307694_0_0_1"/>
<keyword evidence="8" id="KW-1185">Reference proteome</keyword>
<dbReference type="Gene3D" id="1.25.10.10">
    <property type="entry name" value="Leucine-rich Repeat Variant"/>
    <property type="match status" value="1"/>
</dbReference>
<proteinExistence type="inferred from homology"/>
<dbReference type="GeneID" id="7839383"/>
<dbReference type="SUPFAM" id="SSF48371">
    <property type="entry name" value="ARM repeat"/>
    <property type="match status" value="1"/>
</dbReference>
<keyword evidence="5" id="KW-0175">Coiled coil</keyword>
<dbReference type="GO" id="GO:0006606">
    <property type="term" value="P:protein import into nucleus"/>
    <property type="evidence" value="ECO:0007669"/>
    <property type="project" value="TreeGrafter"/>
</dbReference>
<dbReference type="Pfam" id="PF24138">
    <property type="entry name" value="TPR_TNPO3_IPO13_2nd"/>
    <property type="match status" value="1"/>
</dbReference>
<dbReference type="Proteomes" id="UP000009168">
    <property type="component" value="Unassembled WGS sequence"/>
</dbReference>
<dbReference type="InParanoid" id="I7MCT1"/>
<dbReference type="InterPro" id="IPR051345">
    <property type="entry name" value="Importin_beta-like_NTR"/>
</dbReference>
<comment type="similarity">
    <text evidence="2">Belongs to the importin beta family.</text>
</comment>
<feature type="coiled-coil region" evidence="5">
    <location>
        <begin position="697"/>
        <end position="731"/>
    </location>
</feature>
<organism evidence="7 8">
    <name type="scientific">Tetrahymena thermophila (strain SB210)</name>
    <dbReference type="NCBI Taxonomy" id="312017"/>
    <lineage>
        <taxon>Eukaryota</taxon>
        <taxon>Sar</taxon>
        <taxon>Alveolata</taxon>
        <taxon>Ciliophora</taxon>
        <taxon>Intramacronucleata</taxon>
        <taxon>Oligohymenophorea</taxon>
        <taxon>Hymenostomatida</taxon>
        <taxon>Tetrahymenina</taxon>
        <taxon>Tetrahymenidae</taxon>
        <taxon>Tetrahymena</taxon>
    </lineage>
</organism>
<accession>I7MCT1</accession>
<evidence type="ECO:0000256" key="4">
    <source>
        <dbReference type="ARBA" id="ARBA00023242"/>
    </source>
</evidence>
<dbReference type="Pfam" id="PF03810">
    <property type="entry name" value="IBN_N"/>
    <property type="match status" value="1"/>
</dbReference>
<dbReference type="GO" id="GO:0031267">
    <property type="term" value="F:small GTPase binding"/>
    <property type="evidence" value="ECO:0007669"/>
    <property type="project" value="InterPro"/>
</dbReference>
<keyword evidence="4" id="KW-0539">Nucleus</keyword>
<feature type="domain" description="Importin N-terminal" evidence="6">
    <location>
        <begin position="38"/>
        <end position="103"/>
    </location>
</feature>
<evidence type="ECO:0000313" key="8">
    <source>
        <dbReference type="Proteomes" id="UP000009168"/>
    </source>
</evidence>
<dbReference type="GO" id="GO:0005737">
    <property type="term" value="C:cytoplasm"/>
    <property type="evidence" value="ECO:0007669"/>
    <property type="project" value="TreeGrafter"/>
</dbReference>
<dbReference type="RefSeq" id="XP_001032541.1">
    <property type="nucleotide sequence ID" value="XM_001032541.1"/>
</dbReference>
<evidence type="ECO:0000259" key="6">
    <source>
        <dbReference type="Pfam" id="PF03810"/>
    </source>
</evidence>
<dbReference type="InterPro" id="IPR057941">
    <property type="entry name" value="TPR_TNPO3_IPO13_2nd"/>
</dbReference>
<evidence type="ECO:0000256" key="5">
    <source>
        <dbReference type="SAM" id="Coils"/>
    </source>
</evidence>
<reference evidence="8" key="1">
    <citation type="journal article" date="2006" name="PLoS Biol.">
        <title>Macronuclear genome sequence of the ciliate Tetrahymena thermophila, a model eukaryote.</title>
        <authorList>
            <person name="Eisen J.A."/>
            <person name="Coyne R.S."/>
            <person name="Wu M."/>
            <person name="Wu D."/>
            <person name="Thiagarajan M."/>
            <person name="Wortman J.R."/>
            <person name="Badger J.H."/>
            <person name="Ren Q."/>
            <person name="Amedeo P."/>
            <person name="Jones K.M."/>
            <person name="Tallon L.J."/>
            <person name="Delcher A.L."/>
            <person name="Salzberg S.L."/>
            <person name="Silva J.C."/>
            <person name="Haas B.J."/>
            <person name="Majoros W.H."/>
            <person name="Farzad M."/>
            <person name="Carlton J.M."/>
            <person name="Smith R.K. Jr."/>
            <person name="Garg J."/>
            <person name="Pearlman R.E."/>
            <person name="Karrer K.M."/>
            <person name="Sun L."/>
            <person name="Manning G."/>
            <person name="Elde N.C."/>
            <person name="Turkewitz A.P."/>
            <person name="Asai D.J."/>
            <person name="Wilkes D.E."/>
            <person name="Wang Y."/>
            <person name="Cai H."/>
            <person name="Collins K."/>
            <person name="Stewart B.A."/>
            <person name="Lee S.R."/>
            <person name="Wilamowska K."/>
            <person name="Weinberg Z."/>
            <person name="Ruzzo W.L."/>
            <person name="Wloga D."/>
            <person name="Gaertig J."/>
            <person name="Frankel J."/>
            <person name="Tsao C.-C."/>
            <person name="Gorovsky M.A."/>
            <person name="Keeling P.J."/>
            <person name="Waller R.F."/>
            <person name="Patron N.J."/>
            <person name="Cherry J.M."/>
            <person name="Stover N.A."/>
            <person name="Krieger C.J."/>
            <person name="del Toro C."/>
            <person name="Ryder H.F."/>
            <person name="Williamson S.C."/>
            <person name="Barbeau R.A."/>
            <person name="Hamilton E.P."/>
            <person name="Orias E."/>
        </authorList>
    </citation>
    <scope>NUCLEOTIDE SEQUENCE [LARGE SCALE GENOMIC DNA]</scope>
    <source>
        <strain evidence="8">SB210</strain>
    </source>
</reference>
<protein>
    <recommendedName>
        <fullName evidence="6">Importin N-terminal domain-containing protein</fullName>
    </recommendedName>
</protein>
<dbReference type="eggNOG" id="ENOG502SUW0">
    <property type="taxonomic scope" value="Eukaryota"/>
</dbReference>